<dbReference type="InterPro" id="IPR036390">
    <property type="entry name" value="WH_DNA-bd_sf"/>
</dbReference>
<dbReference type="PRINTS" id="PR00598">
    <property type="entry name" value="HTHMARR"/>
</dbReference>
<gene>
    <name evidence="5" type="ORF">FE697_012440</name>
</gene>
<dbReference type="AlphaFoldDB" id="A0A5Q6RXX6"/>
<dbReference type="GO" id="GO:0003700">
    <property type="term" value="F:DNA-binding transcription factor activity"/>
    <property type="evidence" value="ECO:0007669"/>
    <property type="project" value="InterPro"/>
</dbReference>
<accession>A0A5Q6RXX6</accession>
<comment type="caution">
    <text evidence="5">The sequence shown here is derived from an EMBL/GenBank/DDBJ whole genome shotgun (WGS) entry which is preliminary data.</text>
</comment>
<keyword evidence="2" id="KW-0238">DNA-binding</keyword>
<dbReference type="Gene3D" id="1.10.10.10">
    <property type="entry name" value="Winged helix-like DNA-binding domain superfamily/Winged helix DNA-binding domain"/>
    <property type="match status" value="1"/>
</dbReference>
<evidence type="ECO:0000259" key="4">
    <source>
        <dbReference type="PROSITE" id="PS50995"/>
    </source>
</evidence>
<dbReference type="OrthoDB" id="3296622at2"/>
<dbReference type="SMART" id="SM00347">
    <property type="entry name" value="HTH_MARR"/>
    <property type="match status" value="1"/>
</dbReference>
<dbReference type="Pfam" id="PF01047">
    <property type="entry name" value="MarR"/>
    <property type="match status" value="1"/>
</dbReference>
<dbReference type="PANTHER" id="PTHR33164:SF101">
    <property type="entry name" value="TRANSCRIPTIONAL REPRESSOR MPRA"/>
    <property type="match status" value="1"/>
</dbReference>
<evidence type="ECO:0000313" key="6">
    <source>
        <dbReference type="Proteomes" id="UP000307768"/>
    </source>
</evidence>
<dbReference type="InterPro" id="IPR000835">
    <property type="entry name" value="HTH_MarR-typ"/>
</dbReference>
<evidence type="ECO:0000256" key="2">
    <source>
        <dbReference type="ARBA" id="ARBA00023125"/>
    </source>
</evidence>
<sequence>MPADPRLPFDPVERAGTLWEQHFGDATAMRLATSVMRVQQLLLAELDAALKPYAITFARYEVLVLLTFSQAQSLPLSKIGERLMVHPTSVTNAIDRLEAQGLVRRQADPGDRRRTLASLTPAGSALVAEATAALTAIDFAITGLDTAEQDATFDLLQRLRAAAGDFPATPRPEPSTIG</sequence>
<dbReference type="PROSITE" id="PS50995">
    <property type="entry name" value="HTH_MARR_2"/>
    <property type="match status" value="1"/>
</dbReference>
<feature type="domain" description="HTH marR-type" evidence="4">
    <location>
        <begin position="28"/>
        <end position="161"/>
    </location>
</feature>
<dbReference type="InterPro" id="IPR023187">
    <property type="entry name" value="Tscrpt_reg_MarR-type_CS"/>
</dbReference>
<dbReference type="EMBL" id="VDFQ02000003">
    <property type="protein sequence ID" value="KAA1422943.1"/>
    <property type="molecule type" value="Genomic_DNA"/>
</dbReference>
<name>A0A5Q6RXX6_9ACTN</name>
<keyword evidence="3" id="KW-0804">Transcription</keyword>
<dbReference type="Proteomes" id="UP000307768">
    <property type="component" value="Unassembled WGS sequence"/>
</dbReference>
<dbReference type="InterPro" id="IPR036388">
    <property type="entry name" value="WH-like_DNA-bd_sf"/>
</dbReference>
<dbReference type="GO" id="GO:0006950">
    <property type="term" value="P:response to stress"/>
    <property type="evidence" value="ECO:0007669"/>
    <property type="project" value="TreeGrafter"/>
</dbReference>
<keyword evidence="1" id="KW-0805">Transcription regulation</keyword>
<dbReference type="PROSITE" id="PS01117">
    <property type="entry name" value="HTH_MARR_1"/>
    <property type="match status" value="1"/>
</dbReference>
<evidence type="ECO:0000256" key="1">
    <source>
        <dbReference type="ARBA" id="ARBA00023015"/>
    </source>
</evidence>
<organism evidence="5 6">
    <name type="scientific">Mumia zhuanghuii</name>
    <dbReference type="NCBI Taxonomy" id="2585211"/>
    <lineage>
        <taxon>Bacteria</taxon>
        <taxon>Bacillati</taxon>
        <taxon>Actinomycetota</taxon>
        <taxon>Actinomycetes</taxon>
        <taxon>Propionibacteriales</taxon>
        <taxon>Nocardioidaceae</taxon>
        <taxon>Mumia</taxon>
    </lineage>
</organism>
<dbReference type="InterPro" id="IPR039422">
    <property type="entry name" value="MarR/SlyA-like"/>
</dbReference>
<dbReference type="GO" id="GO:0003677">
    <property type="term" value="F:DNA binding"/>
    <property type="evidence" value="ECO:0007669"/>
    <property type="project" value="UniProtKB-KW"/>
</dbReference>
<proteinExistence type="predicted"/>
<dbReference type="PANTHER" id="PTHR33164">
    <property type="entry name" value="TRANSCRIPTIONAL REGULATOR, MARR FAMILY"/>
    <property type="match status" value="1"/>
</dbReference>
<protein>
    <submittedName>
        <fullName evidence="5">MarR family transcriptional regulator</fullName>
    </submittedName>
</protein>
<dbReference type="RefSeq" id="WP_149769894.1">
    <property type="nucleotide sequence ID" value="NZ_VDFQ02000003.1"/>
</dbReference>
<reference evidence="5 6" key="1">
    <citation type="submission" date="2019-09" db="EMBL/GenBank/DDBJ databases">
        <title>Mumia zhuanghuii sp. nov. isolated from the intestinal contents of plateau pika (Ochotona curzoniae) in the Qinghai-Tibet plateau of China.</title>
        <authorList>
            <person name="Tian Z."/>
        </authorList>
    </citation>
    <scope>NUCLEOTIDE SEQUENCE [LARGE SCALE GENOMIC DNA]</scope>
    <source>
        <strain evidence="6">350</strain>
    </source>
</reference>
<dbReference type="SUPFAM" id="SSF46785">
    <property type="entry name" value="Winged helix' DNA-binding domain"/>
    <property type="match status" value="1"/>
</dbReference>
<evidence type="ECO:0000313" key="5">
    <source>
        <dbReference type="EMBL" id="KAA1422943.1"/>
    </source>
</evidence>
<evidence type="ECO:0000256" key="3">
    <source>
        <dbReference type="ARBA" id="ARBA00023163"/>
    </source>
</evidence>